<dbReference type="InterPro" id="IPR050151">
    <property type="entry name" value="Class-I_Pyr_Nuc-Dis_Oxidored"/>
</dbReference>
<dbReference type="RefSeq" id="WP_265383304.1">
    <property type="nucleotide sequence ID" value="NZ_CP110615.1"/>
</dbReference>
<evidence type="ECO:0000256" key="4">
    <source>
        <dbReference type="ARBA" id="ARBA00022827"/>
    </source>
</evidence>
<dbReference type="InterPro" id="IPR001100">
    <property type="entry name" value="Pyr_nuc-diS_OxRdtase"/>
</dbReference>
<comment type="similarity">
    <text evidence="2">Belongs to the class-I pyridine nucleotide-disulfide oxidoreductase family.</text>
</comment>
<dbReference type="EMBL" id="CP110615">
    <property type="protein sequence ID" value="UZJ25198.1"/>
    <property type="molecule type" value="Genomic_DNA"/>
</dbReference>
<evidence type="ECO:0000256" key="5">
    <source>
        <dbReference type="ARBA" id="ARBA00023027"/>
    </source>
</evidence>
<keyword evidence="3" id="KW-0285">Flavoprotein</keyword>
<dbReference type="InterPro" id="IPR036188">
    <property type="entry name" value="FAD/NAD-bd_sf"/>
</dbReference>
<dbReference type="InterPro" id="IPR004099">
    <property type="entry name" value="Pyr_nucl-diS_OxRdtase_dimer"/>
</dbReference>
<proteinExistence type="inferred from homology"/>
<comment type="cofactor">
    <cofactor evidence="1">
        <name>FAD</name>
        <dbReference type="ChEBI" id="CHEBI:57692"/>
    </cofactor>
</comment>
<reference evidence="8" key="1">
    <citation type="submission" date="2022-10" db="EMBL/GenBank/DDBJ databases">
        <title>Rhodococcus sp.75.</title>
        <authorList>
            <person name="Sun M."/>
        </authorList>
    </citation>
    <scope>NUCLEOTIDE SEQUENCE</scope>
    <source>
        <strain evidence="8">75</strain>
    </source>
</reference>
<dbReference type="PRINTS" id="PR00411">
    <property type="entry name" value="PNDRDTASEI"/>
</dbReference>
<dbReference type="InterPro" id="IPR016156">
    <property type="entry name" value="FAD/NAD-linked_Rdtase_dimer_sf"/>
</dbReference>
<dbReference type="Gene3D" id="3.50.50.60">
    <property type="entry name" value="FAD/NAD(P)-binding domain"/>
    <property type="match status" value="2"/>
</dbReference>
<dbReference type="Gene3D" id="3.30.390.30">
    <property type="match status" value="1"/>
</dbReference>
<dbReference type="PRINTS" id="PR00368">
    <property type="entry name" value="FADPNR"/>
</dbReference>
<name>A0ABY6P1V6_9NOCA</name>
<accession>A0ABY6P1V6</accession>
<evidence type="ECO:0000313" key="9">
    <source>
        <dbReference type="Proteomes" id="UP001164965"/>
    </source>
</evidence>
<evidence type="ECO:0000259" key="6">
    <source>
        <dbReference type="Pfam" id="PF02852"/>
    </source>
</evidence>
<evidence type="ECO:0000256" key="1">
    <source>
        <dbReference type="ARBA" id="ARBA00001974"/>
    </source>
</evidence>
<sequence length="467" mass="48078">MSETYDVVVVGGGAVGENAAARAVRGGMTVALVEAELLGGECSYWACMPSKALIRTTQAVHAARAIAGVTADFDPADVLARRNSFTSGWKDDSQVEWAEGAGITVVRGHARLTGPRALTVETSDGPLELSARHAVVLATGSVPSEPPTPGLADTPHWSSREATSAQAVPARLAVIGSGVVGCELAQAYQRLGSAVTLVSRGTTVLDNLEPVASELVEAGLAQDGVTLHLGTDVERVHRDDAGVHVVLADGTDVLADELLVATGRRPATADVGVQTVGLEPGATLEVDDSGLVQGVAGRWLYACGDVTGRAPLTHQGKYAARVVGDAVAARAKGEPELTAPWGAHSATADHGAVPQVVFTDPEVAFVGRTVRQVSDAGIAHDVVEIDIAVAGSALHADGYTGKAVMVVDTASRTLLGVTFVGQDVAELVHAGTIAIVGDVPVDRLWHAVPAYPTISEVWLRLLEAYGL</sequence>
<keyword evidence="5" id="KW-0520">NAD</keyword>
<organism evidence="8 9">
    <name type="scientific">Rhodococcus antarcticus</name>
    <dbReference type="NCBI Taxonomy" id="2987751"/>
    <lineage>
        <taxon>Bacteria</taxon>
        <taxon>Bacillati</taxon>
        <taxon>Actinomycetota</taxon>
        <taxon>Actinomycetes</taxon>
        <taxon>Mycobacteriales</taxon>
        <taxon>Nocardiaceae</taxon>
        <taxon>Rhodococcus</taxon>
    </lineage>
</organism>
<evidence type="ECO:0000256" key="3">
    <source>
        <dbReference type="ARBA" id="ARBA00022630"/>
    </source>
</evidence>
<gene>
    <name evidence="8" type="ORF">RHODO2019_01440</name>
</gene>
<dbReference type="PANTHER" id="PTHR22912">
    <property type="entry name" value="DISULFIDE OXIDOREDUCTASE"/>
    <property type="match status" value="1"/>
</dbReference>
<dbReference type="InterPro" id="IPR023753">
    <property type="entry name" value="FAD/NAD-binding_dom"/>
</dbReference>
<evidence type="ECO:0000256" key="2">
    <source>
        <dbReference type="ARBA" id="ARBA00007532"/>
    </source>
</evidence>
<evidence type="ECO:0000313" key="8">
    <source>
        <dbReference type="EMBL" id="UZJ25198.1"/>
    </source>
</evidence>
<dbReference type="SUPFAM" id="SSF51905">
    <property type="entry name" value="FAD/NAD(P)-binding domain"/>
    <property type="match status" value="1"/>
</dbReference>
<feature type="domain" description="Pyridine nucleotide-disulphide oxidoreductase dimerisation" evidence="6">
    <location>
        <begin position="353"/>
        <end position="458"/>
    </location>
</feature>
<dbReference type="SUPFAM" id="SSF55424">
    <property type="entry name" value="FAD/NAD-linked reductases, dimerisation (C-terminal) domain"/>
    <property type="match status" value="1"/>
</dbReference>
<dbReference type="Proteomes" id="UP001164965">
    <property type="component" value="Chromosome"/>
</dbReference>
<dbReference type="Pfam" id="PF02852">
    <property type="entry name" value="Pyr_redox_dim"/>
    <property type="match status" value="1"/>
</dbReference>
<feature type="domain" description="FAD/NAD(P)-binding" evidence="7">
    <location>
        <begin position="5"/>
        <end position="315"/>
    </location>
</feature>
<dbReference type="PANTHER" id="PTHR22912:SF151">
    <property type="entry name" value="DIHYDROLIPOYL DEHYDROGENASE, MITOCHONDRIAL"/>
    <property type="match status" value="1"/>
</dbReference>
<dbReference type="PIRSF" id="PIRSF000350">
    <property type="entry name" value="Mercury_reductase_MerA"/>
    <property type="match status" value="1"/>
</dbReference>
<dbReference type="Pfam" id="PF07992">
    <property type="entry name" value="Pyr_redox_2"/>
    <property type="match status" value="1"/>
</dbReference>
<protein>
    <submittedName>
        <fullName evidence="8">NAD(P)/FAD-dependent oxidoreductase</fullName>
    </submittedName>
</protein>
<keyword evidence="4" id="KW-0274">FAD</keyword>
<evidence type="ECO:0000259" key="7">
    <source>
        <dbReference type="Pfam" id="PF07992"/>
    </source>
</evidence>
<keyword evidence="9" id="KW-1185">Reference proteome</keyword>